<evidence type="ECO:0000313" key="3">
    <source>
        <dbReference type="EMBL" id="CAG8982703.1"/>
    </source>
</evidence>
<feature type="compositionally biased region" description="Polar residues" evidence="1">
    <location>
        <begin position="329"/>
        <end position="338"/>
    </location>
</feature>
<gene>
    <name evidence="3" type="ORF">HYALB_00000984</name>
</gene>
<organism evidence="3 4">
    <name type="scientific">Hymenoscyphus albidus</name>
    <dbReference type="NCBI Taxonomy" id="595503"/>
    <lineage>
        <taxon>Eukaryota</taxon>
        <taxon>Fungi</taxon>
        <taxon>Dikarya</taxon>
        <taxon>Ascomycota</taxon>
        <taxon>Pezizomycotina</taxon>
        <taxon>Leotiomycetes</taxon>
        <taxon>Helotiales</taxon>
        <taxon>Helotiaceae</taxon>
        <taxon>Hymenoscyphus</taxon>
    </lineage>
</organism>
<feature type="compositionally biased region" description="Basic residues" evidence="1">
    <location>
        <begin position="391"/>
        <end position="402"/>
    </location>
</feature>
<dbReference type="Proteomes" id="UP000701801">
    <property type="component" value="Unassembled WGS sequence"/>
</dbReference>
<accession>A0A9N9LXD7</accession>
<name>A0A9N9LXD7_9HELO</name>
<reference evidence="3" key="1">
    <citation type="submission" date="2021-07" db="EMBL/GenBank/DDBJ databases">
        <authorList>
            <person name="Durling M."/>
        </authorList>
    </citation>
    <scope>NUCLEOTIDE SEQUENCE</scope>
</reference>
<feature type="compositionally biased region" description="Low complexity" evidence="1">
    <location>
        <begin position="254"/>
        <end position="264"/>
    </location>
</feature>
<feature type="compositionally biased region" description="Basic and acidic residues" evidence="1">
    <location>
        <begin position="576"/>
        <end position="590"/>
    </location>
</feature>
<feature type="compositionally biased region" description="Acidic residues" evidence="1">
    <location>
        <begin position="346"/>
        <end position="355"/>
    </location>
</feature>
<feature type="region of interest" description="Disordered" evidence="1">
    <location>
        <begin position="245"/>
        <end position="264"/>
    </location>
</feature>
<feature type="compositionally biased region" description="Polar residues" evidence="1">
    <location>
        <begin position="209"/>
        <end position="219"/>
    </location>
</feature>
<dbReference type="EMBL" id="CAJVRM010000684">
    <property type="protein sequence ID" value="CAG8982703.1"/>
    <property type="molecule type" value="Genomic_DNA"/>
</dbReference>
<dbReference type="OrthoDB" id="5380548at2759"/>
<dbReference type="PROSITE" id="PS50090">
    <property type="entry name" value="MYB_LIKE"/>
    <property type="match status" value="1"/>
</dbReference>
<feature type="compositionally biased region" description="Polar residues" evidence="1">
    <location>
        <begin position="417"/>
        <end position="432"/>
    </location>
</feature>
<feature type="compositionally biased region" description="Basic and acidic residues" evidence="1">
    <location>
        <begin position="70"/>
        <end position="81"/>
    </location>
</feature>
<feature type="region of interest" description="Disordered" evidence="1">
    <location>
        <begin position="307"/>
        <end position="432"/>
    </location>
</feature>
<feature type="domain" description="Myb-like" evidence="2">
    <location>
        <begin position="594"/>
        <end position="643"/>
    </location>
</feature>
<feature type="region of interest" description="Disordered" evidence="1">
    <location>
        <begin position="563"/>
        <end position="590"/>
    </location>
</feature>
<keyword evidence="4" id="KW-1185">Reference proteome</keyword>
<dbReference type="InterPro" id="IPR001005">
    <property type="entry name" value="SANT/Myb"/>
</dbReference>
<sequence>MAIFAPILYSYVPTARRRSKRTSPRCEPAPKLSGILNKFQHVRSNSTLPSTPRLVADNGCNKPGIQGTDTIHRDSHNKNNNEAEAEDDNDSDFSTIEELLLTKPQEQGFTKENRGLDNTGGVEEVALEGRTGSVDYSGLALGYNSSGSPGNSTIYMLGDDDSSSGIAVDDILVESVVQDTGFFNNLENAMNSTIPVSSNPDKGPCIEQYDSSETDQSPQLVEPGALTSPVSCLFGESLHVSTACPSSHHAGFETTTSSYSSLNLSPPPRQLELLLENLRDDGVQSINGYGRAGSAFDIDCLDQGQWQEPEQREDNANTGSTRASKRQRLIQSTISVSEPNYHETESSDNDSDDEFNLGNDMRELCPKRRKRASLYDSQASKKRQDPLQQRSTRKNRVSRRSSKVYSPLGQGSRVTAAPNTQGQLPSPMPSTLETISTELPSVYSGGPSKDTLPTLTEITFRPQSSYCFSFTAIVQEGHNGQGVSFNQLAQLIKNTGYIGKIDDFTIKPLQDSFLLTGFSRHTPPRLMPNGTTVLTPRNVIRIHDDETRSKFWYDKVVASGEVESSSSDENDSLSDNNHDSNSKAADRYSIGDRSSMRKNIRWVPLDDQRLLAYMQEEKSWPWIFRKFSKRTQAAVRMRWNLIRPRGET</sequence>
<comment type="caution">
    <text evidence="3">The sequence shown here is derived from an EMBL/GenBank/DDBJ whole genome shotgun (WGS) entry which is preliminary data.</text>
</comment>
<dbReference type="AlphaFoldDB" id="A0A9N9LXD7"/>
<evidence type="ECO:0000313" key="4">
    <source>
        <dbReference type="Proteomes" id="UP000701801"/>
    </source>
</evidence>
<feature type="region of interest" description="Disordered" evidence="1">
    <location>
        <begin position="194"/>
        <end position="223"/>
    </location>
</feature>
<feature type="region of interest" description="Disordered" evidence="1">
    <location>
        <begin position="47"/>
        <end position="91"/>
    </location>
</feature>
<evidence type="ECO:0000256" key="1">
    <source>
        <dbReference type="SAM" id="MobiDB-lite"/>
    </source>
</evidence>
<proteinExistence type="predicted"/>
<evidence type="ECO:0000259" key="2">
    <source>
        <dbReference type="PROSITE" id="PS50090"/>
    </source>
</evidence>
<protein>
    <recommendedName>
        <fullName evidence="2">Myb-like domain-containing protein</fullName>
    </recommendedName>
</protein>